<dbReference type="STRING" id="1109412.BN1221_01952c"/>
<dbReference type="Pfam" id="PF01381">
    <property type="entry name" value="HTH_3"/>
    <property type="match status" value="1"/>
</dbReference>
<evidence type="ECO:0000313" key="5">
    <source>
        <dbReference type="EMBL" id="CPR16211.1"/>
    </source>
</evidence>
<proteinExistence type="predicted"/>
<gene>
    <name evidence="6" type="ORF">BIY26_04155</name>
    <name evidence="5" type="ORF">BN1221_01952c</name>
</gene>
<keyword evidence="3" id="KW-0804">Transcription</keyword>
<dbReference type="InterPro" id="IPR001387">
    <property type="entry name" value="Cro/C1-type_HTH"/>
</dbReference>
<dbReference type="SUPFAM" id="SSF47413">
    <property type="entry name" value="lambda repressor-like DNA-binding domains"/>
    <property type="match status" value="1"/>
</dbReference>
<dbReference type="NCBIfam" id="NF041265">
    <property type="entry name" value="NadS"/>
    <property type="match status" value="1"/>
</dbReference>
<keyword evidence="2" id="KW-0238">DNA-binding</keyword>
<dbReference type="RefSeq" id="WP_048637138.1">
    <property type="nucleotide sequence ID" value="NZ_CGIG01000001.1"/>
</dbReference>
<evidence type="ECO:0000313" key="6">
    <source>
        <dbReference type="EMBL" id="RLM28310.1"/>
    </source>
</evidence>
<evidence type="ECO:0000313" key="7">
    <source>
        <dbReference type="Proteomes" id="UP000044377"/>
    </source>
</evidence>
<feature type="domain" description="HTH cro/C1-type" evidence="4">
    <location>
        <begin position="36"/>
        <end position="89"/>
    </location>
</feature>
<dbReference type="GO" id="GO:0003677">
    <property type="term" value="F:DNA binding"/>
    <property type="evidence" value="ECO:0007669"/>
    <property type="project" value="UniProtKB-KW"/>
</dbReference>
<evidence type="ECO:0000313" key="8">
    <source>
        <dbReference type="Proteomes" id="UP000285972"/>
    </source>
</evidence>
<evidence type="ECO:0000259" key="4">
    <source>
        <dbReference type="PROSITE" id="PS50943"/>
    </source>
</evidence>
<dbReference type="Proteomes" id="UP000044377">
    <property type="component" value="Unassembled WGS sequence"/>
</dbReference>
<dbReference type="Gene3D" id="1.10.260.40">
    <property type="entry name" value="lambda repressor-like DNA-binding domains"/>
    <property type="match status" value="1"/>
</dbReference>
<dbReference type="PANTHER" id="PTHR36511:SF3">
    <property type="entry name" value="ANTITOXIN HIGA-2"/>
    <property type="match status" value="1"/>
</dbReference>
<reference evidence="6 8" key="3">
    <citation type="submission" date="2016-09" db="EMBL/GenBank/DDBJ databases">
        <authorList>
            <person name="Doonan J."/>
            <person name="Pachebat J.A."/>
            <person name="Golyshin P.N."/>
            <person name="Denman S."/>
            <person name="Mcdonald J.E."/>
        </authorList>
    </citation>
    <scope>NUCLEOTIDE SEQUENCE [LARGE SCALE GENOMIC DNA]</scope>
    <source>
        <strain evidence="6 8">FRB141</strain>
    </source>
</reference>
<dbReference type="KEGG" id="bgj:AWC36_20335"/>
<dbReference type="InterPro" id="IPR010982">
    <property type="entry name" value="Lambda_DNA-bd_dom_sf"/>
</dbReference>
<dbReference type="EMBL" id="CGIG01000001">
    <property type="protein sequence ID" value="CPR16211.1"/>
    <property type="molecule type" value="Genomic_DNA"/>
</dbReference>
<evidence type="ECO:0000256" key="3">
    <source>
        <dbReference type="ARBA" id="ARBA00023163"/>
    </source>
</evidence>
<dbReference type="PANTHER" id="PTHR36511">
    <property type="entry name" value="MERR FAMILY BACTERIAL REGULATORY PROTEIN"/>
    <property type="match status" value="1"/>
</dbReference>
<keyword evidence="7" id="KW-1185">Reference proteome</keyword>
<dbReference type="InterPro" id="IPR052359">
    <property type="entry name" value="HTH-type_reg/antitoxin"/>
</dbReference>
<dbReference type="CDD" id="cd00093">
    <property type="entry name" value="HTH_XRE"/>
    <property type="match status" value="1"/>
</dbReference>
<evidence type="ECO:0000256" key="2">
    <source>
        <dbReference type="ARBA" id="ARBA00023125"/>
    </source>
</evidence>
<name>A0A0G4JUD1_9GAMM</name>
<dbReference type="SMART" id="SM00530">
    <property type="entry name" value="HTH_XRE"/>
    <property type="match status" value="1"/>
</dbReference>
<reference evidence="5" key="2">
    <citation type="submission" date="2015-01" db="EMBL/GenBank/DDBJ databases">
        <authorList>
            <person name="Xiang T."/>
            <person name="Song Y."/>
            <person name="Huang L."/>
            <person name="Wang B."/>
            <person name="Wu P."/>
        </authorList>
    </citation>
    <scope>NUCLEOTIDE SEQUENCE [LARGE SCALE GENOMIC DNA]</scope>
    <source>
        <strain evidence="5">OBR1</strain>
    </source>
</reference>
<keyword evidence="1" id="KW-0805">Transcription regulation</keyword>
<reference evidence="7" key="1">
    <citation type="submission" date="2015-01" db="EMBL/GenBank/DDBJ databases">
        <authorList>
            <person name="Paterson Steve"/>
        </authorList>
    </citation>
    <scope>NUCLEOTIDE SEQUENCE [LARGE SCALE GENOMIC DNA]</scope>
    <source>
        <strain evidence="7">OBR1</strain>
    </source>
</reference>
<accession>A0A0G4JUD1</accession>
<dbReference type="PROSITE" id="PS50943">
    <property type="entry name" value="HTH_CROC1"/>
    <property type="match status" value="1"/>
</dbReference>
<organism evidence="5 7">
    <name type="scientific">Brenneria goodwinii</name>
    <dbReference type="NCBI Taxonomy" id="1109412"/>
    <lineage>
        <taxon>Bacteria</taxon>
        <taxon>Pseudomonadati</taxon>
        <taxon>Pseudomonadota</taxon>
        <taxon>Gammaproteobacteria</taxon>
        <taxon>Enterobacterales</taxon>
        <taxon>Pectobacteriaceae</taxon>
        <taxon>Brenneria</taxon>
    </lineage>
</organism>
<dbReference type="InterPro" id="IPR047761">
    <property type="entry name" value="NadS-like"/>
</dbReference>
<sequence>MSDFFNDLMTSVNEAVAISEGKATAARITRYEMPDVKAIRALSGLKQDDFASALGVSPSLVQAWEQHRRQPTGTALKVLNILKNKPDFINELKAI</sequence>
<dbReference type="OrthoDB" id="9799384at2"/>
<evidence type="ECO:0000256" key="1">
    <source>
        <dbReference type="ARBA" id="ARBA00023015"/>
    </source>
</evidence>
<dbReference type="GeneID" id="70909176"/>
<protein>
    <submittedName>
        <fullName evidence="5 6">Transcriptional regulator</fullName>
    </submittedName>
</protein>
<dbReference type="AlphaFoldDB" id="A0A0G4JUD1"/>
<dbReference type="EMBL" id="MJLX01000007">
    <property type="protein sequence ID" value="RLM28310.1"/>
    <property type="molecule type" value="Genomic_DNA"/>
</dbReference>
<dbReference type="Proteomes" id="UP000285972">
    <property type="component" value="Unassembled WGS sequence"/>
</dbReference>